<reference evidence="2 3" key="2">
    <citation type="journal article" date="2020" name="Mol. Biol. Evol.">
        <title>Life and death of selfish genes: comparative genomics reveals the dynamic evolution of cytoplasmic incompatibility.</title>
        <authorList>
            <person name="Martinez J."/>
            <person name="Klasson L."/>
            <person name="Welch J."/>
            <person name="Jiggins F.M."/>
        </authorList>
    </citation>
    <scope>NUCLEOTIDE SEQUENCE [LARGE SCALE GENOMIC DNA]</scope>
    <source>
        <strain evidence="2">WStv</strain>
    </source>
</reference>
<sequence length="269" mass="30732">MYKMELIEHLSFEEIFFQMKEELVRRDASFTALVKSDPAIKILETAAWRELLLRQRINEAAKGNVLKFATGKNLDNLAEFYGVERQDEEDDERFRKRIKARIVGWSTGGSKEHYRYHALSADSRVQDALVESKLPGSVQISILSTKLSTPSEELIKIVRERVNQDNIRVLTDTIEVVGCNIIEIDIHSKISIKRPGIIEAAKKQFIEKFELAKGLGRSVTRSWIIANLFVEGVEDVKLIEPKEDIVVKGDECATLGYVRLERSETYSFA</sequence>
<dbReference type="InterPro" id="IPR014507">
    <property type="entry name" value="Baseplate_assembly_J_pred"/>
</dbReference>
<reference evidence="3" key="1">
    <citation type="journal article" date="2020" name="Mol. Biol.">
        <title>Life and death of selfish genes: comparative genomics reveals the dynamic evolution of cytoplasmic incompatibility.</title>
        <authorList>
            <person name="Martinez J."/>
            <person name="Klasson L."/>
            <person name="Welch J."/>
            <person name="Jiggins F.M."/>
        </authorList>
    </citation>
    <scope>NUCLEOTIDE SEQUENCE [LARGE SCALE GENOMIC DNA]</scope>
</reference>
<name>A0A7G5CBC8_WOLPI</name>
<dbReference type="Pfam" id="PF26078">
    <property type="entry name" value="Baseplate_J_M"/>
    <property type="match status" value="1"/>
</dbReference>
<dbReference type="InterPro" id="IPR058531">
    <property type="entry name" value="Baseplate_J_M"/>
</dbReference>
<evidence type="ECO:0000259" key="1">
    <source>
        <dbReference type="Pfam" id="PF26078"/>
    </source>
</evidence>
<evidence type="ECO:0000313" key="2">
    <source>
        <dbReference type="EMBL" id="QMV46512.1"/>
    </source>
</evidence>
<gene>
    <name evidence="2" type="ORF">HC358_02025</name>
</gene>
<dbReference type="Proteomes" id="UP000515744">
    <property type="component" value="Chromosome"/>
</dbReference>
<accession>A0A7G5CBC8</accession>
<dbReference type="EMBL" id="CP050531">
    <property type="protein sequence ID" value="QMV46512.1"/>
    <property type="molecule type" value="Genomic_DNA"/>
</dbReference>
<dbReference type="PIRSF" id="PIRSF020481">
    <property type="entry name" value="BAP"/>
    <property type="match status" value="1"/>
</dbReference>
<feature type="domain" description="Baseplate J-like central" evidence="1">
    <location>
        <begin position="106"/>
        <end position="177"/>
    </location>
</feature>
<proteinExistence type="predicted"/>
<evidence type="ECO:0000313" key="3">
    <source>
        <dbReference type="Proteomes" id="UP000515744"/>
    </source>
</evidence>
<organism evidence="2 3">
    <name type="scientific">Wolbachia pipientis</name>
    <dbReference type="NCBI Taxonomy" id="955"/>
    <lineage>
        <taxon>Bacteria</taxon>
        <taxon>Pseudomonadati</taxon>
        <taxon>Pseudomonadota</taxon>
        <taxon>Alphaproteobacteria</taxon>
        <taxon>Rickettsiales</taxon>
        <taxon>Anaplasmataceae</taxon>
        <taxon>Wolbachieae</taxon>
        <taxon>Wolbachia</taxon>
    </lineage>
</organism>
<dbReference type="AlphaFoldDB" id="A0A7G5CBC8"/>
<protein>
    <submittedName>
        <fullName evidence="2">Baseplate assembly protein J</fullName>
    </submittedName>
</protein>